<sequence length="256" mass="29065">MIGQYCFALRSADGAPIPSMMAYRLYGWLLEQLPEDIGRQLHEQGEKPLSQYIRYDKAENRTLWVVSVFQGELYELLEPVLESIFCIALRQTTLQAALLDKRCFASAQELVLYARELRLPSRVIIRFHTTSSFKQDGSYVIFPQERLLLRSLLAKWNAWFPEYSLDDEDAAAALERGVRITDYQLRSGRYTLKSARIPGFSGRLTLSSALSAPMQEVWNLLLVFSTLCGIGIKTTLGMGGVTLEISPNSLLKEQEK</sequence>
<evidence type="ECO:0000313" key="2">
    <source>
        <dbReference type="EMBL" id="MCC2129120.1"/>
    </source>
</evidence>
<organism evidence="2 3">
    <name type="scientific">Brotocaccenecus cirricatena</name>
    <dbReference type="NCBI Taxonomy" id="3064195"/>
    <lineage>
        <taxon>Bacteria</taxon>
        <taxon>Bacillati</taxon>
        <taxon>Bacillota</taxon>
        <taxon>Clostridia</taxon>
        <taxon>Eubacteriales</taxon>
        <taxon>Oscillospiraceae</taxon>
        <taxon>Brotocaccenecus</taxon>
    </lineage>
</organism>
<evidence type="ECO:0000313" key="3">
    <source>
        <dbReference type="Proteomes" id="UP001199319"/>
    </source>
</evidence>
<reference evidence="2" key="1">
    <citation type="submission" date="2021-10" db="EMBL/GenBank/DDBJ databases">
        <title>Anaerobic single-cell dispensing facilitates the cultivation of human gut bacteria.</title>
        <authorList>
            <person name="Afrizal A."/>
        </authorList>
    </citation>
    <scope>NUCLEOTIDE SEQUENCE</scope>
    <source>
        <strain evidence="2">CLA-AA-H272</strain>
    </source>
</reference>
<dbReference type="AlphaFoldDB" id="A0AAE3AFR7"/>
<dbReference type="RefSeq" id="WP_302928415.1">
    <property type="nucleotide sequence ID" value="NZ_JAJEPW010000013.1"/>
</dbReference>
<feature type="domain" description="CRISPR-associated protein Cas6 C-terminal" evidence="1">
    <location>
        <begin position="125"/>
        <end position="241"/>
    </location>
</feature>
<evidence type="ECO:0000259" key="1">
    <source>
        <dbReference type="Pfam" id="PF10040"/>
    </source>
</evidence>
<dbReference type="InterPro" id="IPR019267">
    <property type="entry name" value="CRISPR-assoc_Cas6_C"/>
</dbReference>
<dbReference type="CDD" id="cd21141">
    <property type="entry name" value="Cas6_III-like"/>
    <property type="match status" value="1"/>
</dbReference>
<protein>
    <submittedName>
        <fullName evidence="2">CRISPR system precrRNA processing endoribonuclease RAMP protein Cas6</fullName>
    </submittedName>
</protein>
<name>A0AAE3AFR7_9FIRM</name>
<dbReference type="EMBL" id="JAJEPW010000013">
    <property type="protein sequence ID" value="MCC2129120.1"/>
    <property type="molecule type" value="Genomic_DNA"/>
</dbReference>
<proteinExistence type="predicted"/>
<gene>
    <name evidence="2" type="primary">cas6</name>
    <name evidence="2" type="ORF">LKD37_06245</name>
</gene>
<dbReference type="Gene3D" id="3.30.70.1900">
    <property type="match status" value="1"/>
</dbReference>
<dbReference type="Pfam" id="PF10040">
    <property type="entry name" value="CRISPR_Cas6"/>
    <property type="match status" value="1"/>
</dbReference>
<accession>A0AAE3AFR7</accession>
<comment type="caution">
    <text evidence="2">The sequence shown here is derived from an EMBL/GenBank/DDBJ whole genome shotgun (WGS) entry which is preliminary data.</text>
</comment>
<keyword evidence="3" id="KW-1185">Reference proteome</keyword>
<dbReference type="Proteomes" id="UP001199319">
    <property type="component" value="Unassembled WGS sequence"/>
</dbReference>